<keyword evidence="6" id="KW-0455">Luminescence</keyword>
<dbReference type="Gene3D" id="2.130.10.10">
    <property type="entry name" value="YVTN repeat-like/Quinoprotein amine dehydrogenase"/>
    <property type="match status" value="3"/>
</dbReference>
<dbReference type="PROSITE" id="PS00678">
    <property type="entry name" value="WD_REPEATS_1"/>
    <property type="match status" value="1"/>
</dbReference>
<dbReference type="InterPro" id="IPR036397">
    <property type="entry name" value="RNaseH_sf"/>
</dbReference>
<dbReference type="SMART" id="SM00320">
    <property type="entry name" value="WD40"/>
    <property type="match status" value="9"/>
</dbReference>
<dbReference type="InterPro" id="IPR051242">
    <property type="entry name" value="WD-EF-hand_domain"/>
</dbReference>
<evidence type="ECO:0000313" key="10">
    <source>
        <dbReference type="EMBL" id="CDG72216.1"/>
    </source>
</evidence>
<name>T2MJF3_HYDVU</name>
<keyword evidence="5" id="KW-0106">Calcium</keyword>
<dbReference type="SUPFAM" id="SSF50978">
    <property type="entry name" value="WD40 repeat-like"/>
    <property type="match status" value="2"/>
</dbReference>
<evidence type="ECO:0000256" key="8">
    <source>
        <dbReference type="PROSITE-ProRule" id="PRU00221"/>
    </source>
</evidence>
<dbReference type="PANTHER" id="PTHR44324">
    <property type="entry name" value="WD40 REPEAT DOMAIN 95"/>
    <property type="match status" value="1"/>
</dbReference>
<feature type="repeat" description="WD" evidence="8">
    <location>
        <begin position="1134"/>
        <end position="1167"/>
    </location>
</feature>
<dbReference type="SUPFAM" id="SSF50998">
    <property type="entry name" value="Quinoprotein alcohol dehydrogenase-like"/>
    <property type="match status" value="1"/>
</dbReference>
<dbReference type="PANTHER" id="PTHR44324:SF6">
    <property type="entry name" value="EF-HAND CALCIUM BINDING DOMAIN 8"/>
    <property type="match status" value="1"/>
</dbReference>
<dbReference type="InterPro" id="IPR018247">
    <property type="entry name" value="EF_Hand_1_Ca_BS"/>
</dbReference>
<evidence type="ECO:0000259" key="9">
    <source>
        <dbReference type="PROSITE" id="PS50222"/>
    </source>
</evidence>
<organism evidence="10">
    <name type="scientific">Hydra vulgaris</name>
    <name type="common">Hydra</name>
    <name type="synonym">Hydra attenuata</name>
    <dbReference type="NCBI Taxonomy" id="6087"/>
    <lineage>
        <taxon>Eukaryota</taxon>
        <taxon>Metazoa</taxon>
        <taxon>Cnidaria</taxon>
        <taxon>Hydrozoa</taxon>
        <taxon>Hydroidolina</taxon>
        <taxon>Anthoathecata</taxon>
        <taxon>Aplanulata</taxon>
        <taxon>Hydridae</taxon>
        <taxon>Hydra</taxon>
    </lineage>
</organism>
<dbReference type="InterPro" id="IPR036322">
    <property type="entry name" value="WD40_repeat_dom_sf"/>
</dbReference>
<dbReference type="InterPro" id="IPR015943">
    <property type="entry name" value="WD40/YVTN_repeat-like_dom_sf"/>
</dbReference>
<proteinExistence type="evidence at transcript level"/>
<protein>
    <recommendedName>
        <fullName evidence="2">WD repeat-containing protein on Y chromosome</fullName>
    </recommendedName>
</protein>
<keyword evidence="3 8" id="KW-0853">WD repeat</keyword>
<accession>T2MJF3</accession>
<dbReference type="GO" id="GO:0008218">
    <property type="term" value="P:bioluminescence"/>
    <property type="evidence" value="ECO:0007669"/>
    <property type="project" value="UniProtKB-KW"/>
</dbReference>
<reference evidence="10" key="1">
    <citation type="journal article" date="2013" name="Genome Biol. Evol.">
        <title>Punctuated emergences of genetic and phenotypic innovations in eumetazoan, bilaterian, euteleostome, and hominidae ancestors.</title>
        <authorList>
            <person name="Wenger Y."/>
            <person name="Galliot B."/>
        </authorList>
    </citation>
    <scope>NUCLEOTIDE SEQUENCE</scope>
    <source>
        <tissue evidence="10">Whole animals</tissue>
    </source>
</reference>
<evidence type="ECO:0000256" key="7">
    <source>
        <dbReference type="ARBA" id="ARBA00023262"/>
    </source>
</evidence>
<dbReference type="InterPro" id="IPR001680">
    <property type="entry name" value="WD40_rpt"/>
</dbReference>
<feature type="repeat" description="WD" evidence="8">
    <location>
        <begin position="727"/>
        <end position="766"/>
    </location>
</feature>
<dbReference type="Gene3D" id="1.10.238.10">
    <property type="entry name" value="EF-hand"/>
    <property type="match status" value="1"/>
</dbReference>
<evidence type="ECO:0000256" key="1">
    <source>
        <dbReference type="ARBA" id="ARBA00007828"/>
    </source>
</evidence>
<dbReference type="InterPro" id="IPR002048">
    <property type="entry name" value="EF_hand_dom"/>
</dbReference>
<sequence>MMTKQEEVRKRIYEFYLNNKLQGKKFTVAHFNAEKIPRSTIYDIIKRVENDSGHKRVQGSGRVAKIMTPKRIKLLKAIFDHSDRVSMRQAGRKFGCSHSHIIKTLAKYTDIKSYTKQGKSVILDDESYFTLSHSTINGNSTYYSSNRDKTPPSVKYRNKRKFEPKVLVWLAASNKGVSKPFFIPSGLAVNKAIYEMNCIRKRLVPFINAYHADGNYIFWPDLASSHYAKTVTSCYETHNINFIKKVDNPPAVPECRPIEDFWAILKGKVYESAPRSPYGLITEHRGRAFNRQFTPPNRCRKTCPEVGFEPRILPFRGKCATTAPRLLLIRNGEETRLHEKTKDKMSSQNLTTLQTMFQSSAQVGMKGLNIEEFGNAINIAFGQTVGKKELENLFLKVDRNCDGKVDWEEFCSYVLFENEQLLTTNNENADSLFPKRAKELSHPHHDTIVMLGYLPTLGGFQKGTKNGIQNSLDVDTYDNTYGRYISVSKDGLFVFWNLDFQLQRVVHLSDSIGRKPQQMWVTDVACLSNVKKVAVSTTDRHILFYDCSGNNFDIQFIITGLDHCVFCMDYWYDASDLNHSCLLLGDANGSVSCITFTLATVGLFDFSIGKEKDNTQSNVRKISFQELVGNRHTNVGAITFHNLHKNWVRKVKYISILQCFISCANCAPSSLLLVDLQSNKIKTSFKIEKGVYTFDYDKENNVIVTGGLDCTVRLWNPYVGSKASSVLKGHNSAVVHVIVYDQKIISFSRDKIIKVWNTRDHSCLQTIPNCVTETGGVQPFTTVYFNKNDKTLLLGSNTILVLGKKEKNLEKNNVNKNCSHSKPLCGALYNPLYNQVVSACHGSVINIWNVLTGENVLSVSNAHEGSEITAIMFDKTMKKLITGSANGVVKTWNFSNGDLVREIKALDGNEVTGLACPNQNLIVVGWNHRIQVYHESEDASIKILNSLHKDDILSIDSLETGVVVTSSYDGQVSCWNLKTGEISFEQNINTLKKKKKESGIEATTTEAEAARTTETMNKEKVKNKIISIEKVLILKSREDKSKAVTILFSADKNVQAWSSKNNFLGHFDALDELNDGSIHAMISDSKNNLLFIGDSLGIIYIWDISDCFFIHSTTTVKEDKKKFEKNKPQICLKFRAHVKTIVSLDYIENTKNILSASTDCCVRLWSVTGVLLGTFGQMETFSTTENIFKQNLVLDFQSSSPAMTSKVFKAKRKWRLINIIIRFLYSKNKENAPLEVSLLKNAPKNTELNNFSAQNLKFLLGKNYKPNRHHRSSKLIKIKFNQLQCIVFSSLELAKLSSIEKKTSQTFTFKQEDVKQQTTSDSKSMNEFGEVAAVAQWLERLLYKQEIQVRNVLWTYFRVTVRKEARTSWLNALPRCSVTRPLGLLGAP</sequence>
<keyword evidence="7" id="KW-0599">Photoprotein</keyword>
<dbReference type="InterPro" id="IPR011047">
    <property type="entry name" value="Quinoprotein_ADH-like_sf"/>
</dbReference>
<evidence type="ECO:0000256" key="3">
    <source>
        <dbReference type="ARBA" id="ARBA00022574"/>
    </source>
</evidence>
<evidence type="ECO:0000256" key="2">
    <source>
        <dbReference type="ARBA" id="ARBA00014901"/>
    </source>
</evidence>
<dbReference type="Pfam" id="PF00400">
    <property type="entry name" value="WD40"/>
    <property type="match status" value="3"/>
</dbReference>
<evidence type="ECO:0000256" key="4">
    <source>
        <dbReference type="ARBA" id="ARBA00022737"/>
    </source>
</evidence>
<dbReference type="PROSITE" id="PS50082">
    <property type="entry name" value="WD_REPEATS_2"/>
    <property type="match status" value="4"/>
</dbReference>
<dbReference type="PROSITE" id="PS50294">
    <property type="entry name" value="WD_REPEATS_REGION"/>
    <property type="match status" value="1"/>
</dbReference>
<dbReference type="PROSITE" id="PS00018">
    <property type="entry name" value="EF_HAND_1"/>
    <property type="match status" value="1"/>
</dbReference>
<feature type="non-terminal residue" evidence="10">
    <location>
        <position position="1"/>
    </location>
</feature>
<dbReference type="OrthoDB" id="5980302at2759"/>
<evidence type="ECO:0000256" key="5">
    <source>
        <dbReference type="ARBA" id="ARBA00022837"/>
    </source>
</evidence>
<dbReference type="EMBL" id="HAAD01005984">
    <property type="protein sequence ID" value="CDG72216.1"/>
    <property type="molecule type" value="mRNA"/>
</dbReference>
<dbReference type="InterPro" id="IPR019775">
    <property type="entry name" value="WD40_repeat_CS"/>
</dbReference>
<dbReference type="GO" id="GO:0003676">
    <property type="term" value="F:nucleic acid binding"/>
    <property type="evidence" value="ECO:0007669"/>
    <property type="project" value="InterPro"/>
</dbReference>
<feature type="repeat" description="WD" evidence="8">
    <location>
        <begin position="861"/>
        <end position="902"/>
    </location>
</feature>
<evidence type="ECO:0000256" key="6">
    <source>
        <dbReference type="ARBA" id="ARBA00023223"/>
    </source>
</evidence>
<dbReference type="PROSITE" id="PS50222">
    <property type="entry name" value="EF_HAND_2"/>
    <property type="match status" value="1"/>
</dbReference>
<dbReference type="GO" id="GO:0005509">
    <property type="term" value="F:calcium ion binding"/>
    <property type="evidence" value="ECO:0007669"/>
    <property type="project" value="InterPro"/>
</dbReference>
<gene>
    <name evidence="10" type="primary">WDR64</name>
</gene>
<feature type="repeat" description="WD" evidence="8">
    <location>
        <begin position="691"/>
        <end position="716"/>
    </location>
</feature>
<feature type="domain" description="EF-hand" evidence="9">
    <location>
        <begin position="385"/>
        <end position="420"/>
    </location>
</feature>
<comment type="similarity">
    <text evidence="1">Belongs to the aequorin family.</text>
</comment>
<keyword evidence="4" id="KW-0677">Repeat</keyword>
<dbReference type="Gene3D" id="3.30.420.10">
    <property type="entry name" value="Ribonuclease H-like superfamily/Ribonuclease H"/>
    <property type="match status" value="1"/>
</dbReference>
<dbReference type="SUPFAM" id="SSF47473">
    <property type="entry name" value="EF-hand"/>
    <property type="match status" value="1"/>
</dbReference>
<dbReference type="InterPro" id="IPR011992">
    <property type="entry name" value="EF-hand-dom_pair"/>
</dbReference>